<accession>C3ZSP3</accession>
<dbReference type="STRING" id="7739.C3ZSP3"/>
<dbReference type="InterPro" id="IPR020864">
    <property type="entry name" value="MACPF"/>
</dbReference>
<dbReference type="PROSITE" id="PS51412">
    <property type="entry name" value="MACPF_2"/>
    <property type="match status" value="1"/>
</dbReference>
<keyword evidence="2" id="KW-0732">Signal</keyword>
<sequence>MKKAVGVAVPLVLMLAVSVYLVLKNDSSKPSDGVIKRSIVLPNDLQKALRAAAAKTAPAYVKNKRFIPGIAGVAADLLSSEGGADNIGQLPGVIQKLGSPENMGPDIMSDSVKHEAEVTAEVEKEVAEKTIDQLLADVEKKEEEEEEGGDGGGEGEIKAEIDFEGEKGMVEEDMFAPPGMKMKVDIEEDPETDDENDDMSEETAFAYPMGMGTALMNGCFGTGYVPGDPCYDDTSELPSCYAAVDSAWGGSSSSEKQKFMSLIKCDVIRYEIFLDEVTPDSLSLAFLRDFLSLPKNFIQGKAKLQDFIIRYGTHFIKSAKFGGSFKLFQTQEATKTESLEDFSVQSEASYSSLFFSGGGHYSNEESSGNTASSQTSSTHLMIEGGDQEVAAIVADFYTTSFKETFTEWLKSVPSYPKPIEMFMGTMSELLNLNFKLLFPFDISDAADGCFSKKYCDVSSIEQFQKSMDKKRLALERAIAVYMEEGPIPTTDFHLQGGKPGCQTEALTVKGGEKGASQPSWLELINGDTYKYLGELPNDYVGMIVGRAEYISPLEHSQSNSVALASIVQAPCTVKWSNSYQIKPAEEGGKCLYFVAASAGDIFVVFSAIPRDKTTWYHLQISYQGVVLYKGMKLVKYEGAKSARSLGDSKLFQPYFICMEEDMENRRTYIKYGIGSDTSEKGLVYMVYIDNSKPLGIQFYSFGSGEKDVEIMDARIIEGGATGEMECTGGTILVDGMCVEDCHPECDGCIPQAPGSKLDTECRLCKNFAIHHEDGSTQCVAECPTYYHIAPDGDGATCTRPKWRDDGRCGADFRALGANPGQCDPHGEKPCCSVGGYCGGSSTGHCTCHGCVDYSANPGQCNPKGNEPCCSASGFCGNTNAHCTCSGCVDYKPKKYRDDGKCGDSYPAPGANPGQCNPEGGKPCCSDRGTCRGGNTADFCTCPGCVNYAPGANPGQCDPNSGAPCCSAGGWCGGLPSHCSCAGCRDYRTYTGK</sequence>
<dbReference type="eggNOG" id="KOG2806">
    <property type="taxonomic scope" value="Eukaryota"/>
</dbReference>
<dbReference type="AlphaFoldDB" id="C3ZSP3"/>
<feature type="domain" description="MACPF" evidence="3">
    <location>
        <begin position="117"/>
        <end position="461"/>
    </location>
</feature>
<proteinExistence type="predicted"/>
<dbReference type="PANTHER" id="PTHR46549">
    <property type="entry name" value="MACPF DOMAIN-CONTAINING PROTEIN"/>
    <property type="match status" value="1"/>
</dbReference>
<feature type="signal peptide" evidence="2">
    <location>
        <begin position="1"/>
        <end position="24"/>
    </location>
</feature>
<organism>
    <name type="scientific">Branchiostoma floridae</name>
    <name type="common">Florida lancelet</name>
    <name type="synonym">Amphioxus</name>
    <dbReference type="NCBI Taxonomy" id="7739"/>
    <lineage>
        <taxon>Eukaryota</taxon>
        <taxon>Metazoa</taxon>
        <taxon>Chordata</taxon>
        <taxon>Cephalochordata</taxon>
        <taxon>Leptocardii</taxon>
        <taxon>Amphioxiformes</taxon>
        <taxon>Branchiostomatidae</taxon>
        <taxon>Branchiostoma</taxon>
    </lineage>
</organism>
<reference evidence="4" key="1">
    <citation type="journal article" date="2008" name="Nature">
        <title>The amphioxus genome and the evolution of the chordate karyotype.</title>
        <authorList>
            <consortium name="US DOE Joint Genome Institute (JGI-PGF)"/>
            <person name="Putnam N.H."/>
            <person name="Butts T."/>
            <person name="Ferrier D.E.K."/>
            <person name="Furlong R.F."/>
            <person name="Hellsten U."/>
            <person name="Kawashima T."/>
            <person name="Robinson-Rechavi M."/>
            <person name="Shoguchi E."/>
            <person name="Terry A."/>
            <person name="Yu J.-K."/>
            <person name="Benito-Gutierrez E.L."/>
            <person name="Dubchak I."/>
            <person name="Garcia-Fernandez J."/>
            <person name="Gibson-Brown J.J."/>
            <person name="Grigoriev I.V."/>
            <person name="Horton A.C."/>
            <person name="de Jong P.J."/>
            <person name="Jurka J."/>
            <person name="Kapitonov V.V."/>
            <person name="Kohara Y."/>
            <person name="Kuroki Y."/>
            <person name="Lindquist E."/>
            <person name="Lucas S."/>
            <person name="Osoegawa K."/>
            <person name="Pennacchio L.A."/>
            <person name="Salamov A.A."/>
            <person name="Satou Y."/>
            <person name="Sauka-Spengler T."/>
            <person name="Schmutz J."/>
            <person name="Shin-I T."/>
            <person name="Toyoda A."/>
            <person name="Bronner-Fraser M."/>
            <person name="Fujiyama A."/>
            <person name="Holland L.Z."/>
            <person name="Holland P.W.H."/>
            <person name="Satoh N."/>
            <person name="Rokhsar D.S."/>
        </authorList>
    </citation>
    <scope>NUCLEOTIDE SEQUENCE [LARGE SCALE GENOMIC DNA]</scope>
    <source>
        <strain evidence="4">S238N-H82</strain>
        <tissue evidence="4">Testes</tissue>
    </source>
</reference>
<dbReference type="InParanoid" id="C3ZSP3"/>
<dbReference type="EMBL" id="GG666674">
    <property type="protein sequence ID" value="EEN44445.1"/>
    <property type="molecule type" value="Genomic_DNA"/>
</dbReference>
<evidence type="ECO:0000259" key="3">
    <source>
        <dbReference type="PROSITE" id="PS51412"/>
    </source>
</evidence>
<dbReference type="Pfam" id="PF01823">
    <property type="entry name" value="MACPF"/>
    <property type="match status" value="1"/>
</dbReference>
<name>C3ZSP3_BRAFL</name>
<gene>
    <name evidence="4" type="ORF">BRAFLDRAFT_63382</name>
</gene>
<feature type="region of interest" description="Disordered" evidence="1">
    <location>
        <begin position="136"/>
        <end position="157"/>
    </location>
</feature>
<dbReference type="PANTHER" id="PTHR46549:SF1">
    <property type="entry name" value="MACPF DOMAIN-CONTAINING PROTEIN"/>
    <property type="match status" value="1"/>
</dbReference>
<evidence type="ECO:0000256" key="2">
    <source>
        <dbReference type="SAM" id="SignalP"/>
    </source>
</evidence>
<evidence type="ECO:0000256" key="1">
    <source>
        <dbReference type="SAM" id="MobiDB-lite"/>
    </source>
</evidence>
<protein>
    <recommendedName>
        <fullName evidence="3">MACPF domain-containing protein</fullName>
    </recommendedName>
</protein>
<feature type="chain" id="PRO_5002936808" description="MACPF domain-containing protein" evidence="2">
    <location>
        <begin position="25"/>
        <end position="992"/>
    </location>
</feature>
<evidence type="ECO:0000313" key="4">
    <source>
        <dbReference type="EMBL" id="EEN44445.1"/>
    </source>
</evidence>